<keyword evidence="2" id="KW-1185">Reference proteome</keyword>
<dbReference type="InterPro" id="IPR039904">
    <property type="entry name" value="TRANK1"/>
</dbReference>
<protein>
    <submittedName>
        <fullName evidence="1">Uncharacterized protein</fullName>
    </submittedName>
</protein>
<dbReference type="PANTHER" id="PTHR21529">
    <property type="entry name" value="MAMMARY TURMOR VIRUS RECEPTOR HOMOLOG 1, 2 MTVR1, 2"/>
    <property type="match status" value="1"/>
</dbReference>
<dbReference type="AlphaFoldDB" id="A0A3N4JTG0"/>
<name>A0A3N4JTG0_9PEZI</name>
<dbReference type="PANTHER" id="PTHR21529:SF4">
    <property type="entry name" value="TPR AND ANKYRIN REPEAT-CONTAINING PROTEIN 1"/>
    <property type="match status" value="1"/>
</dbReference>
<sequence>METPPKSDAANGNSNEFGGLRVILVRDEETRDKLRKELGSSSLVLTIFQSKGMEFDDIIRDMEEELRMGEKANTNGARGQQADVIHPLII</sequence>
<reference evidence="1 2" key="1">
    <citation type="journal article" date="2018" name="Nat. Ecol. Evol.">
        <title>Pezizomycetes genomes reveal the molecular basis of ectomycorrhizal truffle lifestyle.</title>
        <authorList>
            <person name="Murat C."/>
            <person name="Payen T."/>
            <person name="Noel B."/>
            <person name="Kuo A."/>
            <person name="Morin E."/>
            <person name="Chen J."/>
            <person name="Kohler A."/>
            <person name="Krizsan K."/>
            <person name="Balestrini R."/>
            <person name="Da Silva C."/>
            <person name="Montanini B."/>
            <person name="Hainaut M."/>
            <person name="Levati E."/>
            <person name="Barry K.W."/>
            <person name="Belfiori B."/>
            <person name="Cichocki N."/>
            <person name="Clum A."/>
            <person name="Dockter R.B."/>
            <person name="Fauchery L."/>
            <person name="Guy J."/>
            <person name="Iotti M."/>
            <person name="Le Tacon F."/>
            <person name="Lindquist E.A."/>
            <person name="Lipzen A."/>
            <person name="Malagnac F."/>
            <person name="Mello A."/>
            <person name="Molinier V."/>
            <person name="Miyauchi S."/>
            <person name="Poulain J."/>
            <person name="Riccioni C."/>
            <person name="Rubini A."/>
            <person name="Sitrit Y."/>
            <person name="Splivallo R."/>
            <person name="Traeger S."/>
            <person name="Wang M."/>
            <person name="Zifcakova L."/>
            <person name="Wipf D."/>
            <person name="Zambonelli A."/>
            <person name="Paolocci F."/>
            <person name="Nowrousian M."/>
            <person name="Ottonello S."/>
            <person name="Baldrian P."/>
            <person name="Spatafora J.W."/>
            <person name="Henrissat B."/>
            <person name="Nagy L.G."/>
            <person name="Aury J.M."/>
            <person name="Wincker P."/>
            <person name="Grigoriev I.V."/>
            <person name="Bonfante P."/>
            <person name="Martin F.M."/>
        </authorList>
    </citation>
    <scope>NUCLEOTIDE SEQUENCE [LARGE SCALE GENOMIC DNA]</scope>
    <source>
        <strain evidence="1 2">120613-1</strain>
    </source>
</reference>
<accession>A0A3N4JTG0</accession>
<dbReference type="OrthoDB" id="2426521at2759"/>
<organism evidence="1 2">
    <name type="scientific">Choiromyces venosus 120613-1</name>
    <dbReference type="NCBI Taxonomy" id="1336337"/>
    <lineage>
        <taxon>Eukaryota</taxon>
        <taxon>Fungi</taxon>
        <taxon>Dikarya</taxon>
        <taxon>Ascomycota</taxon>
        <taxon>Pezizomycotina</taxon>
        <taxon>Pezizomycetes</taxon>
        <taxon>Pezizales</taxon>
        <taxon>Tuberaceae</taxon>
        <taxon>Choiromyces</taxon>
    </lineage>
</organism>
<dbReference type="Proteomes" id="UP000276215">
    <property type="component" value="Unassembled WGS sequence"/>
</dbReference>
<proteinExistence type="predicted"/>
<gene>
    <name evidence="1" type="ORF">L873DRAFT_637763</name>
</gene>
<evidence type="ECO:0000313" key="2">
    <source>
        <dbReference type="Proteomes" id="UP000276215"/>
    </source>
</evidence>
<dbReference type="EMBL" id="ML120372">
    <property type="protein sequence ID" value="RPB01633.1"/>
    <property type="molecule type" value="Genomic_DNA"/>
</dbReference>
<evidence type="ECO:0000313" key="1">
    <source>
        <dbReference type="EMBL" id="RPB01633.1"/>
    </source>
</evidence>